<dbReference type="Proteomes" id="UP000256405">
    <property type="component" value="Unassembled WGS sequence"/>
</dbReference>
<dbReference type="AlphaFoldDB" id="A0A3E0D6J3"/>
<reference evidence="1 2" key="1">
    <citation type="submission" date="2018-08" db="EMBL/GenBank/DDBJ databases">
        <title>Genomic Encyclopedia of Archaeal and Bacterial Type Strains, Phase II (KMG-II): from individual species to whole genera.</title>
        <authorList>
            <person name="Goeker M."/>
        </authorList>
    </citation>
    <scope>NUCLEOTIDE SEQUENCE [LARGE SCALE GENOMIC DNA]</scope>
    <source>
        <strain evidence="1 2">DSM 15986</strain>
    </source>
</reference>
<evidence type="ECO:0000313" key="1">
    <source>
        <dbReference type="EMBL" id="REG77622.1"/>
    </source>
</evidence>
<proteinExistence type="predicted"/>
<name>A0A3E0D6J3_9BACT</name>
<comment type="caution">
    <text evidence="1">The sequence shown here is derived from an EMBL/GenBank/DDBJ whole genome shotgun (WGS) entry which is preliminary data.</text>
</comment>
<accession>A0A3E0D6J3</accession>
<evidence type="ECO:0000313" key="2">
    <source>
        <dbReference type="Proteomes" id="UP000256405"/>
    </source>
</evidence>
<dbReference type="InterPro" id="IPR011042">
    <property type="entry name" value="6-blade_b-propeller_TolB-like"/>
</dbReference>
<gene>
    <name evidence="1" type="ORF">C8N25_14036</name>
</gene>
<dbReference type="Gene3D" id="2.120.10.30">
    <property type="entry name" value="TolB, C-terminal domain"/>
    <property type="match status" value="1"/>
</dbReference>
<keyword evidence="2" id="KW-1185">Reference proteome</keyword>
<dbReference type="EMBL" id="QUNF01000040">
    <property type="protein sequence ID" value="REG77622.1"/>
    <property type="molecule type" value="Genomic_DNA"/>
</dbReference>
<sequence>MVAEYRVKESNSGIADPASEMVLMYVAQPEANHNACTLMFGPDGYL</sequence>
<protein>
    <submittedName>
        <fullName evidence="1">Uncharacterized protein</fullName>
    </submittedName>
</protein>
<organism evidence="1 2">
    <name type="scientific">Algoriphagus antarcticus</name>
    <dbReference type="NCBI Taxonomy" id="238540"/>
    <lineage>
        <taxon>Bacteria</taxon>
        <taxon>Pseudomonadati</taxon>
        <taxon>Bacteroidota</taxon>
        <taxon>Cytophagia</taxon>
        <taxon>Cytophagales</taxon>
        <taxon>Cyclobacteriaceae</taxon>
        <taxon>Algoriphagus</taxon>
    </lineage>
</organism>